<accession>A0A1H1QF16</accession>
<dbReference type="EMBL" id="LT629750">
    <property type="protein sequence ID" value="SDS21489.1"/>
    <property type="molecule type" value="Genomic_DNA"/>
</dbReference>
<evidence type="ECO:0000256" key="1">
    <source>
        <dbReference type="SAM" id="SignalP"/>
    </source>
</evidence>
<reference evidence="3" key="1">
    <citation type="submission" date="2016-10" db="EMBL/GenBank/DDBJ databases">
        <authorList>
            <person name="Varghese N."/>
            <person name="Submissions S."/>
        </authorList>
    </citation>
    <scope>NUCLEOTIDE SEQUENCE [LARGE SCALE GENOMIC DNA]</scope>
    <source>
        <strain evidence="3">GAS369</strain>
    </source>
</reference>
<evidence type="ECO:0008006" key="4">
    <source>
        <dbReference type="Google" id="ProtNLM"/>
    </source>
</evidence>
<gene>
    <name evidence="2" type="ORF">SAMN05444158_1366</name>
</gene>
<dbReference type="RefSeq" id="WP_100381830.1">
    <property type="nucleotide sequence ID" value="NZ_LT629750.1"/>
</dbReference>
<dbReference type="Pfam" id="PF12071">
    <property type="entry name" value="DUF3551"/>
    <property type="match status" value="1"/>
</dbReference>
<organism evidence="2 3">
    <name type="scientific">Bradyrhizobium canariense</name>
    <dbReference type="NCBI Taxonomy" id="255045"/>
    <lineage>
        <taxon>Bacteria</taxon>
        <taxon>Pseudomonadati</taxon>
        <taxon>Pseudomonadota</taxon>
        <taxon>Alphaproteobacteria</taxon>
        <taxon>Hyphomicrobiales</taxon>
        <taxon>Nitrobacteraceae</taxon>
        <taxon>Bradyrhizobium</taxon>
    </lineage>
</organism>
<dbReference type="Proteomes" id="UP000243904">
    <property type="component" value="Chromosome I"/>
</dbReference>
<proteinExistence type="predicted"/>
<dbReference type="AlphaFoldDB" id="A0A1H1QF16"/>
<feature type="signal peptide" evidence="1">
    <location>
        <begin position="1"/>
        <end position="22"/>
    </location>
</feature>
<dbReference type="InterPro" id="IPR021937">
    <property type="entry name" value="DUF3551"/>
</dbReference>
<keyword evidence="3" id="KW-1185">Reference proteome</keyword>
<protein>
    <recommendedName>
        <fullName evidence="4">DUF3551 domain-containing protein</fullName>
    </recommendedName>
</protein>
<keyword evidence="1" id="KW-0732">Signal</keyword>
<evidence type="ECO:0000313" key="2">
    <source>
        <dbReference type="EMBL" id="SDS21489.1"/>
    </source>
</evidence>
<evidence type="ECO:0000313" key="3">
    <source>
        <dbReference type="Proteomes" id="UP000243904"/>
    </source>
</evidence>
<name>A0A1H1QF16_9BRAD</name>
<feature type="chain" id="PRO_5009257646" description="DUF3551 domain-containing protein" evidence="1">
    <location>
        <begin position="23"/>
        <end position="85"/>
    </location>
</feature>
<sequence length="85" mass="9413">MRKIIGAVAFPALVFTALPASAQPTDPYDYPYCIQGGDYGLPGLCQFTSYRQCSAEASGRLAYCAPNPRFAYGWQPRGRRPYQVQ</sequence>